<comment type="caution">
    <text evidence="1">The sequence shown here is derived from an EMBL/GenBank/DDBJ whole genome shotgun (WGS) entry which is preliminary data.</text>
</comment>
<gene>
    <name evidence="1" type="ORF">R3W88_016399</name>
</gene>
<accession>A0AAV9KX94</accession>
<evidence type="ECO:0000313" key="2">
    <source>
        <dbReference type="Proteomes" id="UP001311915"/>
    </source>
</evidence>
<keyword evidence="2" id="KW-1185">Reference proteome</keyword>
<evidence type="ECO:0000313" key="1">
    <source>
        <dbReference type="EMBL" id="KAK4718061.1"/>
    </source>
</evidence>
<reference evidence="1 2" key="1">
    <citation type="submission" date="2023-10" db="EMBL/GenBank/DDBJ databases">
        <title>Genome-Wide Identification Analysis in wild type Solanum Pinnatisectum Reveals Some Genes Defensing Phytophthora Infestans.</title>
        <authorList>
            <person name="Sun C."/>
        </authorList>
    </citation>
    <scope>NUCLEOTIDE SEQUENCE [LARGE SCALE GENOMIC DNA]</scope>
    <source>
        <strain evidence="1">LQN</strain>
        <tissue evidence="1">Leaf</tissue>
    </source>
</reference>
<organism evidence="1 2">
    <name type="scientific">Solanum pinnatisectum</name>
    <name type="common">tansyleaf nightshade</name>
    <dbReference type="NCBI Taxonomy" id="50273"/>
    <lineage>
        <taxon>Eukaryota</taxon>
        <taxon>Viridiplantae</taxon>
        <taxon>Streptophyta</taxon>
        <taxon>Embryophyta</taxon>
        <taxon>Tracheophyta</taxon>
        <taxon>Spermatophyta</taxon>
        <taxon>Magnoliopsida</taxon>
        <taxon>eudicotyledons</taxon>
        <taxon>Gunneridae</taxon>
        <taxon>Pentapetalae</taxon>
        <taxon>asterids</taxon>
        <taxon>lamiids</taxon>
        <taxon>Solanales</taxon>
        <taxon>Solanaceae</taxon>
        <taxon>Solanoideae</taxon>
        <taxon>Solaneae</taxon>
        <taxon>Solanum</taxon>
    </lineage>
</organism>
<dbReference type="EMBL" id="JAWPEI010000008">
    <property type="protein sequence ID" value="KAK4718061.1"/>
    <property type="molecule type" value="Genomic_DNA"/>
</dbReference>
<protein>
    <submittedName>
        <fullName evidence="1">Uncharacterized protein</fullName>
    </submittedName>
</protein>
<sequence>MICYLPNLRLYWFCNPGSSVVSFIIFCQIPCLVNVGMENILDAPFHYFSLLFFSLFSTWIRDFLCGQSGYFSSGHVVGNFPRYEAFVLGGTNSFLGMNI</sequence>
<dbReference type="AlphaFoldDB" id="A0AAV9KX94"/>
<name>A0AAV9KX94_9SOLN</name>
<dbReference type="Proteomes" id="UP001311915">
    <property type="component" value="Unassembled WGS sequence"/>
</dbReference>
<proteinExistence type="predicted"/>